<feature type="compositionally biased region" description="Basic and acidic residues" evidence="1">
    <location>
        <begin position="346"/>
        <end position="359"/>
    </location>
</feature>
<name>A0A6S7JUX1_PARCT</name>
<dbReference type="OrthoDB" id="5987662at2759"/>
<feature type="non-terminal residue" evidence="2">
    <location>
        <position position="1"/>
    </location>
</feature>
<evidence type="ECO:0000313" key="2">
    <source>
        <dbReference type="EMBL" id="CAB4019941.1"/>
    </source>
</evidence>
<dbReference type="Pfam" id="PF05380">
    <property type="entry name" value="Peptidase_A17"/>
    <property type="match status" value="1"/>
</dbReference>
<keyword evidence="3" id="KW-1185">Reference proteome</keyword>
<dbReference type="Pfam" id="PF03564">
    <property type="entry name" value="DUF1759"/>
    <property type="match status" value="1"/>
</dbReference>
<dbReference type="InterPro" id="IPR043502">
    <property type="entry name" value="DNA/RNA_pol_sf"/>
</dbReference>
<evidence type="ECO:0000313" key="3">
    <source>
        <dbReference type="Proteomes" id="UP001152795"/>
    </source>
</evidence>
<proteinExistence type="predicted"/>
<dbReference type="InterPro" id="IPR008042">
    <property type="entry name" value="Retrotrans_Pao"/>
</dbReference>
<dbReference type="EMBL" id="CACRXK020010702">
    <property type="protein sequence ID" value="CAB4019941.1"/>
    <property type="molecule type" value="Genomic_DNA"/>
</dbReference>
<reference evidence="2" key="1">
    <citation type="submission" date="2020-04" db="EMBL/GenBank/DDBJ databases">
        <authorList>
            <person name="Alioto T."/>
            <person name="Alioto T."/>
            <person name="Gomez Garrido J."/>
        </authorList>
    </citation>
    <scope>NUCLEOTIDE SEQUENCE</scope>
    <source>
        <strain evidence="2">A484AB</strain>
    </source>
</reference>
<feature type="region of interest" description="Disordered" evidence="1">
    <location>
        <begin position="421"/>
        <end position="451"/>
    </location>
</feature>
<dbReference type="Proteomes" id="UP001152795">
    <property type="component" value="Unassembled WGS sequence"/>
</dbReference>
<feature type="region of interest" description="Disordered" evidence="1">
    <location>
        <begin position="313"/>
        <end position="359"/>
    </location>
</feature>
<dbReference type="CDD" id="cd01644">
    <property type="entry name" value="RT_pepA17"/>
    <property type="match status" value="1"/>
</dbReference>
<accession>A0A6S7JUX1</accession>
<gene>
    <name evidence="2" type="ORF">PACLA_8A022753</name>
</gene>
<protein>
    <submittedName>
        <fullName evidence="2">Uncharacterized protein</fullName>
    </submittedName>
</protein>
<sequence>VKGFNNGFGCLKSHRSPLKHLPRHKTNRSWHDGHEIVLQPKARLDKFGLQKHRIEQSLCFSTICSWRLTNYRELDIANFSEINKARSKKSSRKELAEKKTAMSLVQAQLDVISKLLEVQNQNRLPLPEPGIFNGDPLQFPIWLKAFETLIEGRAINPAERLHFLGKYVTGEAKELIKGFMLLDGEDAYRKAKEMLSKRFGDSFAVAAAFRRKLDTWPQISPNDVQGLRNYADFLVQCEKAMEKISSLKVLDDDQENHKLASKLPRWTLVRWGRRVYDWKEKNHNFPPFSEFVKYLVTESNIACDPVISRFKEDDSKKAKSRPYEIPNRRNRPNRDEYRSRNTLATRSEEGDQSKERPNGEAKQTTCILCNGPHELNSCQSFCAKDIIDRKEYAKEKGLCFGCLTQGHISKHCKRRKTCTTCKKSHPTSLHGDLRKPENNQNSQSPENPATTNCTKTCFMNDGNEHQISSMIVPVWISHEHNPELEKLTYALLDDQSDTTFVSQETLNHLNVSGPKTQLSLSTMHAENELLPSQRIKGLKVSDVMHSKVIQLPTSFSCIAIPARRQQIPCPEMAKKWPHLRDIASHLIHPQNDIEVGLLIGSNCPQAIIPREVIPGQQNEPYAQRSDLGWGIIGNVTKPTENNDESSVAIVHRVTTRNPTSTNTPQQKTCYFAIKPTVKEVINPAQLCQMLELDFSERRNSEPSMSQDDKKFLSKMDQGAYQEEGGHYVMPLPFRELVPKMPNNKSLALHRLSKLRIRLEKNEKYRKDYSRFMNDLIEKNHAERVPERELENEDGSTWYIPHHGVYHPRKPDKIRVVFDCSADYKGVLCRFRQDPVALTCDVESMFHQFKVIEAHRNFLRFLWFEDGDITKNPVEYRMTVHLFGAASSPGCANYGFKKIATDHEREFGSEAASFIKDNFYVDDGLKSVNTAEHAISLIQKTKELCAKGGLRLHKFASNSKEVIAAIPPEDRSCQLKNLNLGSDRLPIERALGVQWCIESDALQLQITVQDSPLTRRGILSTVSSVYDPLGLVSPVVLIARQILQELCRDGADWDDPIPDSIKVRWERWRRELFLLNDVKVQRSFRPEGFEQLKSVELHHFSNASTSGYGQCSYVRLLNHDGEVHCALAMGKSRVSPLKNVTIPRLELTAALVSVRVSTMLHRELDYDKILDIYWTDSKVVLGYIGNDARRFHVYVANRVQQIRDETSPEQWKYVESKENPADDASRGLTAREFLDSKRWLSGPPFLWNRNLDLAADDHQPLPSNDPEVKTNVLVTQVTSRSFSTIPERLEYFSDWHRAKRAVAVIVRFQRRWKKSHLRPDEAPISSTTEYQASNVEELLQAEVAIVKQVQEQAFSKEIQTLRSMQKPDSGQDDVRRRKAVMKKTSSLYRLDPFLDKEGVLRVEGRRELKR</sequence>
<dbReference type="PANTHER" id="PTHR47331">
    <property type="entry name" value="PHD-TYPE DOMAIN-CONTAINING PROTEIN"/>
    <property type="match status" value="1"/>
</dbReference>
<evidence type="ECO:0000256" key="1">
    <source>
        <dbReference type="SAM" id="MobiDB-lite"/>
    </source>
</evidence>
<feature type="non-terminal residue" evidence="2">
    <location>
        <position position="1409"/>
    </location>
</feature>
<feature type="compositionally biased region" description="Polar residues" evidence="1">
    <location>
        <begin position="438"/>
        <end position="451"/>
    </location>
</feature>
<comment type="caution">
    <text evidence="2">The sequence shown here is derived from an EMBL/GenBank/DDBJ whole genome shotgun (WGS) entry which is preliminary data.</text>
</comment>
<dbReference type="SUPFAM" id="SSF56672">
    <property type="entry name" value="DNA/RNA polymerases"/>
    <property type="match status" value="1"/>
</dbReference>
<dbReference type="InterPro" id="IPR005312">
    <property type="entry name" value="DUF1759"/>
</dbReference>
<organism evidence="2 3">
    <name type="scientific">Paramuricea clavata</name>
    <name type="common">Red gorgonian</name>
    <name type="synonym">Violescent sea-whip</name>
    <dbReference type="NCBI Taxonomy" id="317549"/>
    <lineage>
        <taxon>Eukaryota</taxon>
        <taxon>Metazoa</taxon>
        <taxon>Cnidaria</taxon>
        <taxon>Anthozoa</taxon>
        <taxon>Octocorallia</taxon>
        <taxon>Malacalcyonacea</taxon>
        <taxon>Plexauridae</taxon>
        <taxon>Paramuricea</taxon>
    </lineage>
</organism>
<dbReference type="PANTHER" id="PTHR47331:SF5">
    <property type="entry name" value="RIBONUCLEASE H"/>
    <property type="match status" value="1"/>
</dbReference>